<dbReference type="Proteomes" id="UP000752172">
    <property type="component" value="Unassembled WGS sequence"/>
</dbReference>
<keyword evidence="1" id="KW-0812">Transmembrane</keyword>
<sequence length="74" mass="7662">MIREVKTVDQKVMDAAKPGIIIIALGGLVGLIGDLATGSPYSSPYVYIASAMMLAGFTIALAKGINSHGKIVDK</sequence>
<comment type="caution">
    <text evidence="2">The sequence shown here is derived from an EMBL/GenBank/DDBJ whole genome shotgun (WGS) entry which is preliminary data.</text>
</comment>
<evidence type="ECO:0000256" key="1">
    <source>
        <dbReference type="SAM" id="Phobius"/>
    </source>
</evidence>
<dbReference type="EMBL" id="DYTS01000223">
    <property type="protein sequence ID" value="HJH19467.1"/>
    <property type="molecule type" value="Genomic_DNA"/>
</dbReference>
<reference evidence="2" key="1">
    <citation type="journal article" date="2021" name="PeerJ">
        <title>Extensive microbial diversity within the chicken gut microbiome revealed by metagenomics and culture.</title>
        <authorList>
            <person name="Gilroy R."/>
            <person name="Ravi A."/>
            <person name="Getino M."/>
            <person name="Pursley I."/>
            <person name="Horton D.L."/>
            <person name="Alikhan N.F."/>
            <person name="Baker D."/>
            <person name="Gharbi K."/>
            <person name="Hall N."/>
            <person name="Watson M."/>
            <person name="Adriaenssens E.M."/>
            <person name="Foster-Nyarko E."/>
            <person name="Jarju S."/>
            <person name="Secka A."/>
            <person name="Antonio M."/>
            <person name="Oren A."/>
            <person name="Chaudhuri R.R."/>
            <person name="La Ragione R."/>
            <person name="Hildebrand F."/>
            <person name="Pallen M.J."/>
        </authorList>
    </citation>
    <scope>NUCLEOTIDE SEQUENCE</scope>
    <source>
        <strain evidence="2">ChiSjej2B20-17149</strain>
    </source>
</reference>
<protein>
    <submittedName>
        <fullName evidence="2">Uncharacterized protein</fullName>
    </submittedName>
</protein>
<dbReference type="AlphaFoldDB" id="A0A921NI64"/>
<reference evidence="2" key="2">
    <citation type="submission" date="2021-09" db="EMBL/GenBank/DDBJ databases">
        <authorList>
            <person name="Gilroy R."/>
        </authorList>
    </citation>
    <scope>NUCLEOTIDE SEQUENCE</scope>
    <source>
        <strain evidence="2">ChiSjej2B20-17149</strain>
    </source>
</reference>
<feature type="transmembrane region" description="Helical" evidence="1">
    <location>
        <begin position="20"/>
        <end position="39"/>
    </location>
</feature>
<evidence type="ECO:0000313" key="3">
    <source>
        <dbReference type="Proteomes" id="UP000752172"/>
    </source>
</evidence>
<organism evidence="2 3">
    <name type="scientific">Pseudomonas lactis</name>
    <dbReference type="NCBI Taxonomy" id="1615674"/>
    <lineage>
        <taxon>Bacteria</taxon>
        <taxon>Pseudomonadati</taxon>
        <taxon>Pseudomonadota</taxon>
        <taxon>Gammaproteobacteria</taxon>
        <taxon>Pseudomonadales</taxon>
        <taxon>Pseudomonadaceae</taxon>
        <taxon>Pseudomonas</taxon>
    </lineage>
</organism>
<evidence type="ECO:0000313" key="2">
    <source>
        <dbReference type="EMBL" id="HJH19467.1"/>
    </source>
</evidence>
<gene>
    <name evidence="2" type="ORF">K8W20_12220</name>
</gene>
<keyword evidence="1" id="KW-0472">Membrane</keyword>
<accession>A0A921NI64</accession>
<proteinExistence type="predicted"/>
<dbReference type="RefSeq" id="WP_278917227.1">
    <property type="nucleotide sequence ID" value="NZ_DYTS01000223.1"/>
</dbReference>
<name>A0A921NI64_9PSED</name>
<feature type="transmembrane region" description="Helical" evidence="1">
    <location>
        <begin position="45"/>
        <end position="65"/>
    </location>
</feature>
<keyword evidence="1" id="KW-1133">Transmembrane helix</keyword>